<evidence type="ECO:0000256" key="2">
    <source>
        <dbReference type="SAM" id="Phobius"/>
    </source>
</evidence>
<proteinExistence type="predicted"/>
<comment type="caution">
    <text evidence="4">The sequence shown here is derived from an EMBL/GenBank/DDBJ whole genome shotgun (WGS) entry which is preliminary data.</text>
</comment>
<feature type="domain" description="M23ase beta-sheet core" evidence="3">
    <location>
        <begin position="147"/>
        <end position="240"/>
    </location>
</feature>
<evidence type="ECO:0000313" key="5">
    <source>
        <dbReference type="Proteomes" id="UP000321440"/>
    </source>
</evidence>
<gene>
    <name evidence="4" type="ORF">AHA02nite_21860</name>
</gene>
<dbReference type="InterPro" id="IPR011055">
    <property type="entry name" value="Dup_hybrid_motif"/>
</dbReference>
<keyword evidence="2" id="KW-0812">Transmembrane</keyword>
<keyword evidence="2" id="KW-0472">Membrane</keyword>
<evidence type="ECO:0000256" key="1">
    <source>
        <dbReference type="SAM" id="MobiDB-lite"/>
    </source>
</evidence>
<dbReference type="AlphaFoldDB" id="A0A511W5P0"/>
<feature type="compositionally biased region" description="Basic residues" evidence="1">
    <location>
        <begin position="11"/>
        <end position="22"/>
    </location>
</feature>
<dbReference type="InterPro" id="IPR016047">
    <property type="entry name" value="M23ase_b-sheet_dom"/>
</dbReference>
<organism evidence="4 5">
    <name type="scientific">Alkalibacillus haloalkaliphilus</name>
    <dbReference type="NCBI Taxonomy" id="94136"/>
    <lineage>
        <taxon>Bacteria</taxon>
        <taxon>Bacillati</taxon>
        <taxon>Bacillota</taxon>
        <taxon>Bacilli</taxon>
        <taxon>Bacillales</taxon>
        <taxon>Bacillaceae</taxon>
        <taxon>Alkalibacillus</taxon>
    </lineage>
</organism>
<dbReference type="SUPFAM" id="SSF51261">
    <property type="entry name" value="Duplicated hybrid motif"/>
    <property type="match status" value="1"/>
</dbReference>
<reference evidence="4 5" key="1">
    <citation type="submission" date="2019-07" db="EMBL/GenBank/DDBJ databases">
        <title>Whole genome shotgun sequence of Alkalibacillus haloalkaliphilus NBRC 103110.</title>
        <authorList>
            <person name="Hosoyama A."/>
            <person name="Uohara A."/>
            <person name="Ohji S."/>
            <person name="Ichikawa N."/>
        </authorList>
    </citation>
    <scope>NUCLEOTIDE SEQUENCE [LARGE SCALE GENOMIC DNA]</scope>
    <source>
        <strain evidence="4 5">NBRC 103110</strain>
    </source>
</reference>
<keyword evidence="5" id="KW-1185">Reference proteome</keyword>
<accession>A0A511W5P0</accession>
<name>A0A511W5P0_9BACI</name>
<dbReference type="Pfam" id="PF01551">
    <property type="entry name" value="Peptidase_M23"/>
    <property type="match status" value="1"/>
</dbReference>
<dbReference type="OrthoDB" id="2986589at2"/>
<protein>
    <submittedName>
        <fullName evidence="4">Stage IV sporulation protein FA</fullName>
    </submittedName>
</protein>
<dbReference type="RefSeq" id="WP_146817220.1">
    <property type="nucleotide sequence ID" value="NZ_BJYA01000015.1"/>
</dbReference>
<evidence type="ECO:0000259" key="3">
    <source>
        <dbReference type="Pfam" id="PF01551"/>
    </source>
</evidence>
<evidence type="ECO:0000313" key="4">
    <source>
        <dbReference type="EMBL" id="GEN46410.1"/>
    </source>
</evidence>
<dbReference type="Proteomes" id="UP000321440">
    <property type="component" value="Unassembled WGS sequence"/>
</dbReference>
<feature type="transmembrane region" description="Helical" evidence="2">
    <location>
        <begin position="61"/>
        <end position="78"/>
    </location>
</feature>
<dbReference type="EMBL" id="BJYA01000015">
    <property type="protein sequence ID" value="GEN46410.1"/>
    <property type="molecule type" value="Genomic_DNA"/>
</dbReference>
<feature type="region of interest" description="Disordered" evidence="1">
    <location>
        <begin position="1"/>
        <end position="34"/>
    </location>
</feature>
<dbReference type="Gene3D" id="2.70.70.10">
    <property type="entry name" value="Glucose Permease (Domain IIA)"/>
    <property type="match status" value="1"/>
</dbReference>
<dbReference type="CDD" id="cd12797">
    <property type="entry name" value="M23_peptidase"/>
    <property type="match status" value="1"/>
</dbReference>
<keyword evidence="2" id="KW-1133">Transmembrane helix</keyword>
<feature type="compositionally biased region" description="Basic and acidic residues" evidence="1">
    <location>
        <begin position="1"/>
        <end position="10"/>
    </location>
</feature>
<sequence>MSRKLNEIRHSISKRKKTQRSKLGKDAPYLPSREESHGYMPLSEYDSQGFPKVKASLMSKLLLSAFIFFLTFFIYYSPAPWMNQAQNQVHGWLTEDMPFATVQAWYDSHFSSLFVSTALDQPASQQDQMVDTVPVSGLHVDRVTEGSKGVYIEVHEEKGVYPVERGTVLFAGNMPDTGRTIIVQHESGEKTVYGNLAEIDVFHYQFVDPTKKMATVKPDELVGYSNLYFAVQDGEDYIDPLQVILGD</sequence>